<comment type="caution">
    <text evidence="8">The sequence shown here is derived from an EMBL/GenBank/DDBJ whole genome shotgun (WGS) entry which is preliminary data.</text>
</comment>
<feature type="transmembrane region" description="Helical" evidence="6">
    <location>
        <begin position="201"/>
        <end position="219"/>
    </location>
</feature>
<dbReference type="PROSITE" id="PS50850">
    <property type="entry name" value="MFS"/>
    <property type="match status" value="1"/>
</dbReference>
<dbReference type="InterPro" id="IPR024989">
    <property type="entry name" value="MFS_assoc_dom"/>
</dbReference>
<name>A0AAD9NSQ3_RIDPI</name>
<evidence type="ECO:0000256" key="1">
    <source>
        <dbReference type="ARBA" id="ARBA00004141"/>
    </source>
</evidence>
<comment type="similarity">
    <text evidence="2">Belongs to the major facilitator superfamily. MFSD6 family.</text>
</comment>
<dbReference type="GO" id="GO:0022857">
    <property type="term" value="F:transmembrane transporter activity"/>
    <property type="evidence" value="ECO:0007669"/>
    <property type="project" value="InterPro"/>
</dbReference>
<keyword evidence="3 6" id="KW-0812">Transmembrane</keyword>
<dbReference type="AlphaFoldDB" id="A0AAD9NSQ3"/>
<keyword evidence="5 6" id="KW-0472">Membrane</keyword>
<evidence type="ECO:0000256" key="6">
    <source>
        <dbReference type="SAM" id="Phobius"/>
    </source>
</evidence>
<dbReference type="Pfam" id="PF12832">
    <property type="entry name" value="MFS_1_like"/>
    <property type="match status" value="1"/>
</dbReference>
<evidence type="ECO:0000256" key="2">
    <source>
        <dbReference type="ARBA" id="ARBA00005241"/>
    </source>
</evidence>
<feature type="transmembrane region" description="Helical" evidence="6">
    <location>
        <begin position="67"/>
        <end position="88"/>
    </location>
</feature>
<dbReference type="InterPro" id="IPR036259">
    <property type="entry name" value="MFS_trans_sf"/>
</dbReference>
<feature type="transmembrane region" description="Helical" evidence="6">
    <location>
        <begin position="6"/>
        <end position="26"/>
    </location>
</feature>
<organism evidence="8 9">
    <name type="scientific">Ridgeia piscesae</name>
    <name type="common">Tubeworm</name>
    <dbReference type="NCBI Taxonomy" id="27915"/>
    <lineage>
        <taxon>Eukaryota</taxon>
        <taxon>Metazoa</taxon>
        <taxon>Spiralia</taxon>
        <taxon>Lophotrochozoa</taxon>
        <taxon>Annelida</taxon>
        <taxon>Polychaeta</taxon>
        <taxon>Sedentaria</taxon>
        <taxon>Canalipalpata</taxon>
        <taxon>Sabellida</taxon>
        <taxon>Siboglinidae</taxon>
        <taxon>Ridgeia</taxon>
    </lineage>
</organism>
<comment type="subcellular location">
    <subcellularLocation>
        <location evidence="1">Membrane</location>
        <topology evidence="1">Multi-pass membrane protein</topology>
    </subcellularLocation>
</comment>
<keyword evidence="9" id="KW-1185">Reference proteome</keyword>
<feature type="transmembrane region" description="Helical" evidence="6">
    <location>
        <begin position="174"/>
        <end position="195"/>
    </location>
</feature>
<protein>
    <recommendedName>
        <fullName evidence="7">Major facilitator superfamily (MFS) profile domain-containing protein</fullName>
    </recommendedName>
</protein>
<dbReference type="SUPFAM" id="SSF103473">
    <property type="entry name" value="MFS general substrate transporter"/>
    <property type="match status" value="1"/>
</dbReference>
<dbReference type="GO" id="GO:0016020">
    <property type="term" value="C:membrane"/>
    <property type="evidence" value="ECO:0007669"/>
    <property type="project" value="UniProtKB-SubCell"/>
</dbReference>
<evidence type="ECO:0000256" key="4">
    <source>
        <dbReference type="ARBA" id="ARBA00022989"/>
    </source>
</evidence>
<reference evidence="8" key="1">
    <citation type="journal article" date="2023" name="Mol. Biol. Evol.">
        <title>Third-Generation Sequencing Reveals the Adaptive Role of the Epigenome in Three Deep-Sea Polychaetes.</title>
        <authorList>
            <person name="Perez M."/>
            <person name="Aroh O."/>
            <person name="Sun Y."/>
            <person name="Lan Y."/>
            <person name="Juniper S.K."/>
            <person name="Young C.R."/>
            <person name="Angers B."/>
            <person name="Qian P.Y."/>
        </authorList>
    </citation>
    <scope>NUCLEOTIDE SEQUENCE</scope>
    <source>
        <strain evidence="8">R07B-5</strain>
    </source>
</reference>
<dbReference type="PANTHER" id="PTHR16172">
    <property type="entry name" value="MAJOR FACILITATOR SUPERFAMILY DOMAIN-CONTAINING PROTEIN 6-LIKE"/>
    <property type="match status" value="1"/>
</dbReference>
<dbReference type="InterPro" id="IPR051717">
    <property type="entry name" value="MFS_MFSD6"/>
</dbReference>
<dbReference type="InterPro" id="IPR020846">
    <property type="entry name" value="MFS_dom"/>
</dbReference>
<evidence type="ECO:0000259" key="7">
    <source>
        <dbReference type="PROSITE" id="PS50850"/>
    </source>
</evidence>
<feature type="domain" description="Major facilitator superfamily (MFS) profile" evidence="7">
    <location>
        <begin position="112"/>
        <end position="250"/>
    </location>
</feature>
<evidence type="ECO:0000256" key="5">
    <source>
        <dbReference type="ARBA" id="ARBA00023136"/>
    </source>
</evidence>
<gene>
    <name evidence="8" type="ORF">NP493_565g02023</name>
</gene>
<proteinExistence type="inferred from homology"/>
<evidence type="ECO:0000256" key="3">
    <source>
        <dbReference type="ARBA" id="ARBA00022692"/>
    </source>
</evidence>
<dbReference type="Proteomes" id="UP001209878">
    <property type="component" value="Unassembled WGS sequence"/>
</dbReference>
<evidence type="ECO:0000313" key="8">
    <source>
        <dbReference type="EMBL" id="KAK2178029.1"/>
    </source>
</evidence>
<keyword evidence="4 6" id="KW-1133">Transmembrane helix</keyword>
<feature type="transmembrane region" description="Helical" evidence="6">
    <location>
        <begin position="114"/>
        <end position="135"/>
    </location>
</feature>
<dbReference type="Gene3D" id="1.20.1250.20">
    <property type="entry name" value="MFS general substrate transporter like domains"/>
    <property type="match status" value="2"/>
</dbReference>
<dbReference type="PANTHER" id="PTHR16172:SF41">
    <property type="entry name" value="MAJOR FACILITATOR SUPERFAMILY DOMAIN-CONTAINING PROTEIN 6-LIKE"/>
    <property type="match status" value="1"/>
</dbReference>
<accession>A0AAD9NSQ3</accession>
<evidence type="ECO:0000313" key="9">
    <source>
        <dbReference type="Proteomes" id="UP001209878"/>
    </source>
</evidence>
<feature type="transmembrane region" description="Helical" evidence="6">
    <location>
        <begin position="147"/>
        <end position="167"/>
    </location>
</feature>
<dbReference type="EMBL" id="JAODUO010000565">
    <property type="protein sequence ID" value="KAK2178029.1"/>
    <property type="molecule type" value="Genomic_DNA"/>
</dbReference>
<feature type="transmembrane region" description="Helical" evidence="6">
    <location>
        <begin position="38"/>
        <end position="55"/>
    </location>
</feature>
<sequence>MVIYFVGQNFFSPLFTLIDAIVYNHLGDERRKWGKQRLWGTTGTVLAAVTSGYLMDLFSRGKDNTNYTPAFVLFACMGLLCAVMAALYRGSKNIACSMSSFKDAMVLMKKPNALMLFVVVFVGGMYIGLIEYYLFVHLQTLGHPPKLLFGLCLLLNALPEIFVLFLAGRIVKRLGHVNCMCLACAAFAARMLGYSVLSDPWMVLFIEPLQGLTFGLFYASASTYGSLITPPGLHGTVQGIIGSLHFQIGT</sequence>